<dbReference type="SUPFAM" id="SSF46785">
    <property type="entry name" value="Winged helix' DNA-binding domain"/>
    <property type="match status" value="1"/>
</dbReference>
<dbReference type="EMBL" id="AB775548">
    <property type="protein sequence ID" value="BAO20633.1"/>
    <property type="molecule type" value="Genomic_DNA"/>
</dbReference>
<proteinExistence type="predicted"/>
<sequence>MLDIMRVYCSTYFPERHFGTCANDLLLCAAVLVGQAEGRPLNASKLADFVGIPRPSVIRKMAAFESIGLVKRCGGTFTLDGEVVNGRDAMEAIRFSTHTIVSAAEKLAKVSKMDTKAIAARSIVPVLILGMILNEGVAIAMNT</sequence>
<keyword evidence="1" id="KW-1133">Transmembrane helix</keyword>
<dbReference type="RefSeq" id="YP_008873209.1">
    <property type="nucleotide sequence ID" value="NC_023006.1"/>
</dbReference>
<dbReference type="InterPro" id="IPR036390">
    <property type="entry name" value="WH_DNA-bd_sf"/>
</dbReference>
<organism evidence="2 3">
    <name type="scientific">Pseudomonas phage PPpW-3</name>
    <dbReference type="NCBI Taxonomy" id="1279082"/>
    <lineage>
        <taxon>Viruses</taxon>
        <taxon>Duplodnaviria</taxon>
        <taxon>Heunggongvirae</taxon>
        <taxon>Uroviricota</taxon>
        <taxon>Caudoviricetes</taxon>
        <taxon>Hiroshimavirus</taxon>
        <taxon>Hiroshimavirus PPpW3</taxon>
    </lineage>
</organism>
<evidence type="ECO:0000313" key="2">
    <source>
        <dbReference type="EMBL" id="BAO20633.1"/>
    </source>
</evidence>
<evidence type="ECO:0008006" key="4">
    <source>
        <dbReference type="Google" id="ProtNLM"/>
    </source>
</evidence>
<protein>
    <recommendedName>
        <fullName evidence="4">HTH iclR-type domain-containing protein</fullName>
    </recommendedName>
</protein>
<feature type="transmembrane region" description="Helical" evidence="1">
    <location>
        <begin position="118"/>
        <end position="141"/>
    </location>
</feature>
<reference evidence="2 3" key="1">
    <citation type="journal article" date="2015" name="J Appl Environ Microbiol">
        <title>Complete Genome Sequence Analysis of Two Pseudomonas plecoglossicida Phages, Potential Therapeutic Agents.</title>
        <authorList>
            <person name="Kawato Y."/>
            <person name="Yasuike M."/>
            <person name="Nakamura Y."/>
            <person name="Shigenobu Y."/>
            <person name="Fujiwara A."/>
            <person name="Sano M."/>
            <person name="Nakai T."/>
        </authorList>
    </citation>
    <scope>NUCLEOTIDE SEQUENCE [LARGE SCALE GENOMIC DNA]</scope>
</reference>
<evidence type="ECO:0000256" key="1">
    <source>
        <dbReference type="SAM" id="Phobius"/>
    </source>
</evidence>
<accession>V5YTJ2</accession>
<keyword evidence="3" id="KW-1185">Reference proteome</keyword>
<keyword evidence="1" id="KW-0812">Transmembrane</keyword>
<keyword evidence="1" id="KW-0472">Membrane</keyword>
<dbReference type="GeneID" id="17825076"/>
<dbReference type="Proteomes" id="UP000201835">
    <property type="component" value="Segment"/>
</dbReference>
<dbReference type="KEGG" id="vg:17825076"/>
<name>V5YTJ2_9CAUD</name>
<evidence type="ECO:0000313" key="3">
    <source>
        <dbReference type="Proteomes" id="UP000201835"/>
    </source>
</evidence>